<accession>A0ABT5AX06</accession>
<dbReference type="Gene3D" id="2.80.10.50">
    <property type="match status" value="1"/>
</dbReference>
<dbReference type="PANTHER" id="PTHR35580">
    <property type="entry name" value="CELL SURFACE GLYCOPROTEIN (S-LAYER PROTEIN)-LIKE PROTEIN"/>
    <property type="match status" value="1"/>
</dbReference>
<proteinExistence type="predicted"/>
<feature type="chain" id="PRO_5046822238" description="Beta-propeller repeat protein" evidence="2">
    <location>
        <begin position="18"/>
        <end position="517"/>
    </location>
</feature>
<evidence type="ECO:0000256" key="2">
    <source>
        <dbReference type="SAM" id="SignalP"/>
    </source>
</evidence>
<feature type="region of interest" description="Disordered" evidence="1">
    <location>
        <begin position="20"/>
        <end position="72"/>
    </location>
</feature>
<dbReference type="PROSITE" id="PS51257">
    <property type="entry name" value="PROKAR_LIPOPROTEIN"/>
    <property type="match status" value="1"/>
</dbReference>
<comment type="caution">
    <text evidence="3">The sequence shown here is derived from an EMBL/GenBank/DDBJ whole genome shotgun (WGS) entry which is preliminary data.</text>
</comment>
<evidence type="ECO:0000256" key="1">
    <source>
        <dbReference type="SAM" id="MobiDB-lite"/>
    </source>
</evidence>
<reference evidence="3 4" key="1">
    <citation type="submission" date="2022-11" db="EMBL/GenBank/DDBJ databases">
        <title>Minimal conservation of predation-associated metabolite biosynthetic gene clusters underscores biosynthetic potential of Myxococcota including descriptions for ten novel species: Archangium lansinium sp. nov., Myxococcus landrumus sp. nov., Nannocystis bai.</title>
        <authorList>
            <person name="Ahearne A."/>
            <person name="Stevens C."/>
            <person name="Dowd S."/>
        </authorList>
    </citation>
    <scope>NUCLEOTIDE SEQUENCE [LARGE SCALE GENOMIC DNA]</scope>
    <source>
        <strain evidence="3 4">NCELM</strain>
    </source>
</reference>
<evidence type="ECO:0000313" key="4">
    <source>
        <dbReference type="Proteomes" id="UP001217838"/>
    </source>
</evidence>
<organism evidence="3 4">
    <name type="scientific">Nannocystis radixulma</name>
    <dbReference type="NCBI Taxonomy" id="2995305"/>
    <lineage>
        <taxon>Bacteria</taxon>
        <taxon>Pseudomonadati</taxon>
        <taxon>Myxococcota</taxon>
        <taxon>Polyangia</taxon>
        <taxon>Nannocystales</taxon>
        <taxon>Nannocystaceae</taxon>
        <taxon>Nannocystis</taxon>
    </lineage>
</organism>
<dbReference type="Proteomes" id="UP001217838">
    <property type="component" value="Unassembled WGS sequence"/>
</dbReference>
<dbReference type="InterPro" id="IPR052918">
    <property type="entry name" value="Motility_Chemotaxis_Reg"/>
</dbReference>
<feature type="compositionally biased region" description="Low complexity" evidence="1">
    <location>
        <begin position="60"/>
        <end position="72"/>
    </location>
</feature>
<evidence type="ECO:0000313" key="3">
    <source>
        <dbReference type="EMBL" id="MDC0666356.1"/>
    </source>
</evidence>
<keyword evidence="2" id="KW-0732">Signal</keyword>
<feature type="compositionally biased region" description="Low complexity" evidence="1">
    <location>
        <begin position="26"/>
        <end position="43"/>
    </location>
</feature>
<evidence type="ECO:0008006" key="5">
    <source>
        <dbReference type="Google" id="ProtNLM"/>
    </source>
</evidence>
<dbReference type="EMBL" id="JAQNDN010000001">
    <property type="protein sequence ID" value="MDC0666356.1"/>
    <property type="molecule type" value="Genomic_DNA"/>
</dbReference>
<gene>
    <name evidence="3" type="ORF">POL58_01345</name>
</gene>
<dbReference type="PANTHER" id="PTHR35580:SF1">
    <property type="entry name" value="PHYTASE-LIKE DOMAIN-CONTAINING PROTEIN"/>
    <property type="match status" value="1"/>
</dbReference>
<sequence>MHLARTSLLTLSWTLLACGPPDDPGSNTEATTSTTSAGSSATTLDETPTTSLGETTVIATTDDGGTDSESGGELCGAPGQVRWIRQFDAATQTGLNAMSLAVDGAGNVILVGQLRQAASFGGETFVPVDEYPDAYVVKFDTEGNHVWSRHFGGWGEQRINTVAVDDDGTIALAGMFSGSIDLGGGPLVSASFMDGFVANLTADGEHVWSRSFTSSDKFSVCGRSDVAIADGATVWLADFRDRSDFGGGPIGLLGSHNGFAVKFDVTGAHVWSRAMGSGGLGSFETSAVAIDAAGDVWATGRFENEAVFGEGPPVSVSTSTVYVARWSADGEPVDVLLTTGQASTHAPYASALAADANGRVYVAGGFSGQLGFGGEPLMTTGALDGFVATLGGDGAPLWHKAVGQGAEVNQETYEIASNAAGRTAIAGSFAVGIDFGDGVSVAGKPGLDGYVAKLDVDGSALWARALGAETWAMAGEVAIDDAGAVYVAGEFRGNLTIDGHMLEMIDEYDTVLLKLCP</sequence>
<dbReference type="SUPFAM" id="SSF101898">
    <property type="entry name" value="NHL repeat"/>
    <property type="match status" value="1"/>
</dbReference>
<name>A0ABT5AX06_9BACT</name>
<feature type="compositionally biased region" description="Polar residues" evidence="1">
    <location>
        <begin position="44"/>
        <end position="59"/>
    </location>
</feature>
<keyword evidence="4" id="KW-1185">Reference proteome</keyword>
<protein>
    <recommendedName>
        <fullName evidence="5">Beta-propeller repeat protein</fullName>
    </recommendedName>
</protein>
<feature type="signal peptide" evidence="2">
    <location>
        <begin position="1"/>
        <end position="17"/>
    </location>
</feature>
<dbReference type="RefSeq" id="WP_271993889.1">
    <property type="nucleotide sequence ID" value="NZ_JAQNDN010000001.1"/>
</dbReference>